<dbReference type="OrthoDB" id="7173339at2"/>
<reference evidence="2 3" key="1">
    <citation type="submission" date="2016-10" db="EMBL/GenBank/DDBJ databases">
        <authorList>
            <person name="de Groot N.N."/>
        </authorList>
    </citation>
    <scope>NUCLEOTIDE SEQUENCE [LARGE SCALE GENOMIC DNA]</scope>
    <source>
        <strain evidence="2 3">DSM 19547</strain>
    </source>
</reference>
<dbReference type="Proteomes" id="UP000199356">
    <property type="component" value="Unassembled WGS sequence"/>
</dbReference>
<evidence type="ECO:0008006" key="4">
    <source>
        <dbReference type="Google" id="ProtNLM"/>
    </source>
</evidence>
<evidence type="ECO:0000313" key="2">
    <source>
        <dbReference type="EMBL" id="SFP24421.1"/>
    </source>
</evidence>
<feature type="transmembrane region" description="Helical" evidence="1">
    <location>
        <begin position="27"/>
        <end position="44"/>
    </location>
</feature>
<protein>
    <recommendedName>
        <fullName evidence="4">Tetratricopeptide repeat-like domain-containing protein</fullName>
    </recommendedName>
</protein>
<keyword evidence="3" id="KW-1185">Reference proteome</keyword>
<dbReference type="STRING" id="441119.SAMN04488047_10447"/>
<dbReference type="AlphaFoldDB" id="A0A1I5NT68"/>
<accession>A0A1I5NT68</accession>
<dbReference type="EMBL" id="FOXA01000004">
    <property type="protein sequence ID" value="SFP24421.1"/>
    <property type="molecule type" value="Genomic_DNA"/>
</dbReference>
<dbReference type="RefSeq" id="WP_093419618.1">
    <property type="nucleotide sequence ID" value="NZ_FOXA01000004.1"/>
</dbReference>
<keyword evidence="1" id="KW-0472">Membrane</keyword>
<evidence type="ECO:0000313" key="3">
    <source>
        <dbReference type="Proteomes" id="UP000199356"/>
    </source>
</evidence>
<evidence type="ECO:0000256" key="1">
    <source>
        <dbReference type="SAM" id="Phobius"/>
    </source>
</evidence>
<proteinExistence type="predicted"/>
<sequence length="217" mass="23099">MSNQDSFIEEVSEEVRRDRLFAIFRRYGWIAITLVVLLVAAAAWNEWRKASERAEAQALGSAILAALEQPDAAARRAALAEIEANQGAEAVIALLAAGEIEGEESRASAVEALEAMAADADLAPVYRDLAVMKIVLLDGDALSPEERIARLEPLTIAGAPFRLLALEQTALAQVEAGNDDEAIAIARDLLAEDGVSEGLRRRLSQLIVALGGSLDAA</sequence>
<organism evidence="2 3">
    <name type="scientific">Tranquillimonas alkanivorans</name>
    <dbReference type="NCBI Taxonomy" id="441119"/>
    <lineage>
        <taxon>Bacteria</taxon>
        <taxon>Pseudomonadati</taxon>
        <taxon>Pseudomonadota</taxon>
        <taxon>Alphaproteobacteria</taxon>
        <taxon>Rhodobacterales</taxon>
        <taxon>Roseobacteraceae</taxon>
        <taxon>Tranquillimonas</taxon>
    </lineage>
</organism>
<keyword evidence="1" id="KW-0812">Transmembrane</keyword>
<name>A0A1I5NT68_9RHOB</name>
<keyword evidence="1" id="KW-1133">Transmembrane helix</keyword>
<gene>
    <name evidence="2" type="ORF">SAMN04488047_10447</name>
</gene>